<dbReference type="Proteomes" id="UP000779900">
    <property type="component" value="Unassembled WGS sequence"/>
</dbReference>
<sequence length="314" mass="32192">MRRPSLAWAGLILLLVSAAALSVAIGPGGFSGTNLGAVMNLRLLRLVLGVVAGGVLAVVGASLQGLLQNPLADPFTMGVASGAALGTSLTLVLGRTAGAFAPVGGFAGALATMLLVYALARVRGRVTVTGLVLAGVITSFLFSSLVMLAMILGRRTLGEAVYMMMGHLGPVFTGTTVWIFGAVAVLSIAGCAWLFSMSRSLDIMSSGEEAAETLGVDTQQVTKTVFVISSVLVGMVVSFTGAISFVGLVVPHLVRMLFGPEHRRVLPGSFVAGAGILLLSDVLARNIVPGGLPLSIVTALVGVPFFIYLLRSRL</sequence>
<feature type="transmembrane region" description="Helical" evidence="8">
    <location>
        <begin position="75"/>
        <end position="93"/>
    </location>
</feature>
<protein>
    <submittedName>
        <fullName evidence="9">Iron ABC transporter permease</fullName>
    </submittedName>
</protein>
<dbReference type="GO" id="GO:0022857">
    <property type="term" value="F:transmembrane transporter activity"/>
    <property type="evidence" value="ECO:0007669"/>
    <property type="project" value="InterPro"/>
</dbReference>
<accession>A0A937XCV4</accession>
<dbReference type="AlphaFoldDB" id="A0A937XCV4"/>
<dbReference type="EMBL" id="VGIR01000026">
    <property type="protein sequence ID" value="MBM3331355.1"/>
    <property type="molecule type" value="Genomic_DNA"/>
</dbReference>
<feature type="transmembrane region" description="Helical" evidence="8">
    <location>
        <begin position="131"/>
        <end position="152"/>
    </location>
</feature>
<comment type="caution">
    <text evidence="9">The sequence shown here is derived from an EMBL/GenBank/DDBJ whole genome shotgun (WGS) entry which is preliminary data.</text>
</comment>
<feature type="transmembrane region" description="Helical" evidence="8">
    <location>
        <begin position="172"/>
        <end position="195"/>
    </location>
</feature>
<keyword evidence="4" id="KW-1003">Cell membrane</keyword>
<evidence type="ECO:0000256" key="4">
    <source>
        <dbReference type="ARBA" id="ARBA00022475"/>
    </source>
</evidence>
<dbReference type="PANTHER" id="PTHR30472">
    <property type="entry name" value="FERRIC ENTEROBACTIN TRANSPORT SYSTEM PERMEASE PROTEIN"/>
    <property type="match status" value="1"/>
</dbReference>
<reference evidence="9" key="1">
    <citation type="submission" date="2019-03" db="EMBL/GenBank/DDBJ databases">
        <title>Lake Tanganyika Metagenome-Assembled Genomes (MAGs).</title>
        <authorList>
            <person name="Tran P."/>
        </authorList>
    </citation>
    <scope>NUCLEOTIDE SEQUENCE</scope>
    <source>
        <strain evidence="9">K_DeepCast_150m_m2_040</strain>
    </source>
</reference>
<name>A0A937XCV4_UNCW3</name>
<feature type="transmembrane region" description="Helical" evidence="8">
    <location>
        <begin position="99"/>
        <end position="119"/>
    </location>
</feature>
<feature type="transmembrane region" description="Helical" evidence="8">
    <location>
        <begin position="43"/>
        <end position="63"/>
    </location>
</feature>
<organism evidence="9 10">
    <name type="scientific">candidate division WOR-3 bacterium</name>
    <dbReference type="NCBI Taxonomy" id="2052148"/>
    <lineage>
        <taxon>Bacteria</taxon>
        <taxon>Bacteria division WOR-3</taxon>
    </lineage>
</organism>
<dbReference type="InterPro" id="IPR037294">
    <property type="entry name" value="ABC_BtuC-like"/>
</dbReference>
<keyword evidence="6 8" id="KW-1133">Transmembrane helix</keyword>
<dbReference type="CDD" id="cd06550">
    <property type="entry name" value="TM_ABC_iron-siderophores_like"/>
    <property type="match status" value="1"/>
</dbReference>
<comment type="similarity">
    <text evidence="2">Belongs to the binding-protein-dependent transport system permease family. FecCD subfamily.</text>
</comment>
<keyword evidence="7 8" id="KW-0472">Membrane</keyword>
<feature type="transmembrane region" description="Helical" evidence="8">
    <location>
        <begin position="291"/>
        <end position="310"/>
    </location>
</feature>
<dbReference type="GO" id="GO:0033214">
    <property type="term" value="P:siderophore-iron import into cell"/>
    <property type="evidence" value="ECO:0007669"/>
    <property type="project" value="TreeGrafter"/>
</dbReference>
<dbReference type="SUPFAM" id="SSF81345">
    <property type="entry name" value="ABC transporter involved in vitamin B12 uptake, BtuC"/>
    <property type="match status" value="1"/>
</dbReference>
<evidence type="ECO:0000256" key="2">
    <source>
        <dbReference type="ARBA" id="ARBA00007935"/>
    </source>
</evidence>
<keyword evidence="3" id="KW-0813">Transport</keyword>
<evidence type="ECO:0000256" key="8">
    <source>
        <dbReference type="SAM" id="Phobius"/>
    </source>
</evidence>
<evidence type="ECO:0000256" key="1">
    <source>
        <dbReference type="ARBA" id="ARBA00004651"/>
    </source>
</evidence>
<evidence type="ECO:0000313" key="9">
    <source>
        <dbReference type="EMBL" id="MBM3331355.1"/>
    </source>
</evidence>
<evidence type="ECO:0000256" key="7">
    <source>
        <dbReference type="ARBA" id="ARBA00023136"/>
    </source>
</evidence>
<gene>
    <name evidence="9" type="ORF">FJY68_05815</name>
</gene>
<comment type="subcellular location">
    <subcellularLocation>
        <location evidence="1">Cell membrane</location>
        <topology evidence="1">Multi-pass membrane protein</topology>
    </subcellularLocation>
</comment>
<evidence type="ECO:0000256" key="3">
    <source>
        <dbReference type="ARBA" id="ARBA00022448"/>
    </source>
</evidence>
<dbReference type="Pfam" id="PF01032">
    <property type="entry name" value="FecCD"/>
    <property type="match status" value="1"/>
</dbReference>
<proteinExistence type="inferred from homology"/>
<dbReference type="GO" id="GO:0005886">
    <property type="term" value="C:plasma membrane"/>
    <property type="evidence" value="ECO:0007669"/>
    <property type="project" value="UniProtKB-SubCell"/>
</dbReference>
<evidence type="ECO:0000256" key="5">
    <source>
        <dbReference type="ARBA" id="ARBA00022692"/>
    </source>
</evidence>
<evidence type="ECO:0000313" key="10">
    <source>
        <dbReference type="Proteomes" id="UP000779900"/>
    </source>
</evidence>
<dbReference type="PANTHER" id="PTHR30472:SF25">
    <property type="entry name" value="ABC TRANSPORTER PERMEASE PROTEIN MJ0876-RELATED"/>
    <property type="match status" value="1"/>
</dbReference>
<evidence type="ECO:0000256" key="6">
    <source>
        <dbReference type="ARBA" id="ARBA00022989"/>
    </source>
</evidence>
<dbReference type="InterPro" id="IPR000522">
    <property type="entry name" value="ABC_transptr_permease_BtuC"/>
</dbReference>
<feature type="transmembrane region" description="Helical" evidence="8">
    <location>
        <begin position="225"/>
        <end position="253"/>
    </location>
</feature>
<dbReference type="Gene3D" id="1.10.3470.10">
    <property type="entry name" value="ABC transporter involved in vitamin B12 uptake, BtuC"/>
    <property type="match status" value="1"/>
</dbReference>
<keyword evidence="5 8" id="KW-0812">Transmembrane</keyword>